<dbReference type="SUPFAM" id="SSF55874">
    <property type="entry name" value="ATPase domain of HSP90 chaperone/DNA topoisomerase II/histidine kinase"/>
    <property type="match status" value="1"/>
</dbReference>
<keyword evidence="7" id="KW-1185">Reference proteome</keyword>
<reference evidence="6 7" key="1">
    <citation type="submission" date="2020-07" db="EMBL/GenBank/DDBJ databases">
        <title>Genomic Encyclopedia of Type Strains, Phase IV (KMG-IV): sequencing the most valuable type-strain genomes for metagenomic binning, comparative biology and taxonomic classification.</title>
        <authorList>
            <person name="Goeker M."/>
        </authorList>
    </citation>
    <scope>NUCLEOTIDE SEQUENCE [LARGE SCALE GENOMIC DNA]</scope>
    <source>
        <strain evidence="6 7">DSM 17721</strain>
    </source>
</reference>
<evidence type="ECO:0000256" key="4">
    <source>
        <dbReference type="ARBA" id="ARBA00022777"/>
    </source>
</evidence>
<dbReference type="Proteomes" id="UP000525298">
    <property type="component" value="Unassembled WGS sequence"/>
</dbReference>
<evidence type="ECO:0000256" key="2">
    <source>
        <dbReference type="ARBA" id="ARBA00012438"/>
    </source>
</evidence>
<dbReference type="Gene3D" id="3.30.565.10">
    <property type="entry name" value="Histidine kinase-like ATPase, C-terminal domain"/>
    <property type="match status" value="1"/>
</dbReference>
<evidence type="ECO:0000313" key="7">
    <source>
        <dbReference type="Proteomes" id="UP000525298"/>
    </source>
</evidence>
<gene>
    <name evidence="6" type="ORF">HNR65_000001</name>
</gene>
<dbReference type="InterPro" id="IPR003594">
    <property type="entry name" value="HATPase_dom"/>
</dbReference>
<sequence length="375" mass="42021">MTQNPVTEYAPASRSDKDAIDRQRKLLAEYQGSLRQLYEAVCEIVLIVNANRQIVFFNSFFPSMLNVDDPETLYGLRPGEAMGCMYACSNPGGCGTSRFCTQCGGVNSILSALNQRDDLQECRLLKDESMEALELLVRTTPLEVQGQLFSIVAITDISHEKRRRVLERVFFHDTLNTAASIRVFAQMLNDSPDHENAQSFRQNLLSGIEQLADEISSQKELLAAESNELEVKKQAVDPAALARQTAETYQLRFPDHRIVVRKPGHTVTLNTDSRLLQRVLGNMLLNALEASSPEQTVTLSTRIIKDQVEFQVHNPTPLSRENQLQLFQRSFSTKGPGRGIGTYSMKLLTERYLNGWISVVSSPENGTIFSATYPL</sequence>
<dbReference type="Pfam" id="PF02518">
    <property type="entry name" value="HATPase_c"/>
    <property type="match status" value="1"/>
</dbReference>
<protein>
    <recommendedName>
        <fullName evidence="2">histidine kinase</fullName>
        <ecNumber evidence="2">2.7.13.3</ecNumber>
    </recommendedName>
</protein>
<name>A0A7W0HJ19_9BACT</name>
<dbReference type="GO" id="GO:0000156">
    <property type="term" value="F:phosphorelay response regulator activity"/>
    <property type="evidence" value="ECO:0007669"/>
    <property type="project" value="TreeGrafter"/>
</dbReference>
<comment type="catalytic activity">
    <reaction evidence="1">
        <text>ATP + protein L-histidine = ADP + protein N-phospho-L-histidine.</text>
        <dbReference type="EC" id="2.7.13.3"/>
    </reaction>
</comment>
<accession>A0A7W0HJ19</accession>
<comment type="caution">
    <text evidence="6">The sequence shown here is derived from an EMBL/GenBank/DDBJ whole genome shotgun (WGS) entry which is preliminary data.</text>
</comment>
<dbReference type="EC" id="2.7.13.3" evidence="2"/>
<dbReference type="PANTHER" id="PTHR42878:SF14">
    <property type="entry name" value="OSMOLARITY TWO-COMPONENT SYSTEM PROTEIN SSK1"/>
    <property type="match status" value="1"/>
</dbReference>
<keyword evidence="4 6" id="KW-0418">Kinase</keyword>
<evidence type="ECO:0000256" key="1">
    <source>
        <dbReference type="ARBA" id="ARBA00000085"/>
    </source>
</evidence>
<proteinExistence type="predicted"/>
<dbReference type="RefSeq" id="WP_181549400.1">
    <property type="nucleotide sequence ID" value="NZ_JACDUS010000001.1"/>
</dbReference>
<dbReference type="SMART" id="SM00387">
    <property type="entry name" value="HATPase_c"/>
    <property type="match status" value="1"/>
</dbReference>
<evidence type="ECO:0000259" key="5">
    <source>
        <dbReference type="PROSITE" id="PS50109"/>
    </source>
</evidence>
<dbReference type="PANTHER" id="PTHR42878">
    <property type="entry name" value="TWO-COMPONENT HISTIDINE KINASE"/>
    <property type="match status" value="1"/>
</dbReference>
<keyword evidence="3" id="KW-0808">Transferase</keyword>
<dbReference type="GO" id="GO:0004673">
    <property type="term" value="F:protein histidine kinase activity"/>
    <property type="evidence" value="ECO:0007669"/>
    <property type="project" value="UniProtKB-EC"/>
</dbReference>
<dbReference type="InterPro" id="IPR005467">
    <property type="entry name" value="His_kinase_dom"/>
</dbReference>
<dbReference type="GO" id="GO:0030295">
    <property type="term" value="F:protein kinase activator activity"/>
    <property type="evidence" value="ECO:0007669"/>
    <property type="project" value="TreeGrafter"/>
</dbReference>
<organism evidence="6 7">
    <name type="scientific">Desulfosalsimonas propionicica</name>
    <dbReference type="NCBI Taxonomy" id="332175"/>
    <lineage>
        <taxon>Bacteria</taxon>
        <taxon>Pseudomonadati</taxon>
        <taxon>Thermodesulfobacteriota</taxon>
        <taxon>Desulfobacteria</taxon>
        <taxon>Desulfobacterales</taxon>
        <taxon>Desulfosalsimonadaceae</taxon>
        <taxon>Desulfosalsimonas</taxon>
    </lineage>
</organism>
<feature type="domain" description="Histidine kinase" evidence="5">
    <location>
        <begin position="169"/>
        <end position="375"/>
    </location>
</feature>
<dbReference type="AlphaFoldDB" id="A0A7W0HJ19"/>
<dbReference type="PROSITE" id="PS50109">
    <property type="entry name" value="HIS_KIN"/>
    <property type="match status" value="1"/>
</dbReference>
<evidence type="ECO:0000313" key="6">
    <source>
        <dbReference type="EMBL" id="MBA2879694.1"/>
    </source>
</evidence>
<evidence type="ECO:0000256" key="3">
    <source>
        <dbReference type="ARBA" id="ARBA00022679"/>
    </source>
</evidence>
<dbReference type="InterPro" id="IPR036890">
    <property type="entry name" value="HATPase_C_sf"/>
</dbReference>
<dbReference type="InterPro" id="IPR050351">
    <property type="entry name" value="BphY/WalK/GraS-like"/>
</dbReference>
<dbReference type="GO" id="GO:0007234">
    <property type="term" value="P:osmosensory signaling via phosphorelay pathway"/>
    <property type="evidence" value="ECO:0007669"/>
    <property type="project" value="TreeGrafter"/>
</dbReference>
<dbReference type="EMBL" id="JACDUS010000001">
    <property type="protein sequence ID" value="MBA2879694.1"/>
    <property type="molecule type" value="Genomic_DNA"/>
</dbReference>